<evidence type="ECO:0000313" key="2">
    <source>
        <dbReference type="Proteomes" id="UP001604277"/>
    </source>
</evidence>
<accession>A0ABD1WTI2</accession>
<sequence>MTAKLNEKLGDSARAKDMEIAPFQHVDMISDLPDNKVKLEYIFRTDPEMILNKLLLEKSPKLNRMVIWPIVICPTEELADKPLGILEELKKFGCASPNVKIIYKA</sequence>
<name>A0ABD1WTI2_9LAMI</name>
<dbReference type="Proteomes" id="UP001604277">
    <property type="component" value="Unassembled WGS sequence"/>
</dbReference>
<comment type="caution">
    <text evidence="1">The sequence shown here is derived from an EMBL/GenBank/DDBJ whole genome shotgun (WGS) entry which is preliminary data.</text>
</comment>
<evidence type="ECO:0000313" key="1">
    <source>
        <dbReference type="EMBL" id="KAL2552872.1"/>
    </source>
</evidence>
<keyword evidence="2" id="KW-1185">Reference proteome</keyword>
<reference evidence="2" key="1">
    <citation type="submission" date="2024-07" db="EMBL/GenBank/DDBJ databases">
        <title>Two chromosome-level genome assemblies of Korean endemic species Abeliophyllum distichum and Forsythia ovata (Oleaceae).</title>
        <authorList>
            <person name="Jang H."/>
        </authorList>
    </citation>
    <scope>NUCLEOTIDE SEQUENCE [LARGE SCALE GENOMIC DNA]</scope>
</reference>
<dbReference type="AlphaFoldDB" id="A0ABD1WTI2"/>
<organism evidence="1 2">
    <name type="scientific">Forsythia ovata</name>
    <dbReference type="NCBI Taxonomy" id="205694"/>
    <lineage>
        <taxon>Eukaryota</taxon>
        <taxon>Viridiplantae</taxon>
        <taxon>Streptophyta</taxon>
        <taxon>Embryophyta</taxon>
        <taxon>Tracheophyta</taxon>
        <taxon>Spermatophyta</taxon>
        <taxon>Magnoliopsida</taxon>
        <taxon>eudicotyledons</taxon>
        <taxon>Gunneridae</taxon>
        <taxon>Pentapetalae</taxon>
        <taxon>asterids</taxon>
        <taxon>lamiids</taxon>
        <taxon>Lamiales</taxon>
        <taxon>Oleaceae</taxon>
        <taxon>Forsythieae</taxon>
        <taxon>Forsythia</taxon>
    </lineage>
</organism>
<proteinExistence type="predicted"/>
<dbReference type="EMBL" id="JBFOLJ010000002">
    <property type="protein sequence ID" value="KAL2552872.1"/>
    <property type="molecule type" value="Genomic_DNA"/>
</dbReference>
<protein>
    <submittedName>
        <fullName evidence="1">Uncharacterized protein</fullName>
    </submittedName>
</protein>
<gene>
    <name evidence="1" type="ORF">Fot_06491</name>
</gene>